<protein>
    <recommendedName>
        <fullName evidence="4">Photosystem I assembly protein Ycf4</fullName>
    </recommendedName>
</protein>
<comment type="caution">
    <text evidence="2">The sequence shown here is derived from an EMBL/GenBank/DDBJ whole genome shotgun (WGS) entry which is preliminary data.</text>
</comment>
<evidence type="ECO:0000313" key="3">
    <source>
        <dbReference type="Proteomes" id="UP001442494"/>
    </source>
</evidence>
<evidence type="ECO:0000313" key="2">
    <source>
        <dbReference type="EMBL" id="MEP0867590.1"/>
    </source>
</evidence>
<dbReference type="Proteomes" id="UP001442494">
    <property type="component" value="Unassembled WGS sequence"/>
</dbReference>
<sequence length="162" mass="18771">MIIQRGTKAEFFLGTAFVMLCFLFMIGGFLFAISVSLGIGWWGFLFSPLALWVLWLALRRFLSNEKIVTIYRLNKATNQATIEFQGLRQSKVVELPLHEIRSAEVKFLGSHYIGYGYTHIRSQLYLLINSRKALALDLAFGMGEKRELETIARYFQEFLFNR</sequence>
<reference evidence="2 3" key="1">
    <citation type="submission" date="2022-04" db="EMBL/GenBank/DDBJ databases">
        <title>Positive selection, recombination, and allopatry shape intraspecific diversity of widespread and dominant cyanobacteria.</title>
        <authorList>
            <person name="Wei J."/>
            <person name="Shu W."/>
            <person name="Hu C."/>
        </authorList>
    </citation>
    <scope>NUCLEOTIDE SEQUENCE [LARGE SCALE GENOMIC DNA]</scope>
    <source>
        <strain evidence="2 3">GB2-A5</strain>
    </source>
</reference>
<feature type="transmembrane region" description="Helical" evidence="1">
    <location>
        <begin position="39"/>
        <end position="58"/>
    </location>
</feature>
<organism evidence="2 3">
    <name type="scientific">Funiculus sociatus GB2-A5</name>
    <dbReference type="NCBI Taxonomy" id="2933946"/>
    <lineage>
        <taxon>Bacteria</taxon>
        <taxon>Bacillati</taxon>
        <taxon>Cyanobacteriota</taxon>
        <taxon>Cyanophyceae</taxon>
        <taxon>Coleofasciculales</taxon>
        <taxon>Coleofasciculaceae</taxon>
        <taxon>Funiculus</taxon>
    </lineage>
</organism>
<proteinExistence type="predicted"/>
<accession>A0ABV0JWK9</accession>
<evidence type="ECO:0008006" key="4">
    <source>
        <dbReference type="Google" id="ProtNLM"/>
    </source>
</evidence>
<keyword evidence="1" id="KW-0812">Transmembrane</keyword>
<feature type="transmembrane region" description="Helical" evidence="1">
    <location>
        <begin position="12"/>
        <end position="33"/>
    </location>
</feature>
<evidence type="ECO:0000256" key="1">
    <source>
        <dbReference type="SAM" id="Phobius"/>
    </source>
</evidence>
<dbReference type="EMBL" id="JAMPKK010000077">
    <property type="protein sequence ID" value="MEP0867590.1"/>
    <property type="molecule type" value="Genomic_DNA"/>
</dbReference>
<name>A0ABV0JWK9_9CYAN</name>
<keyword evidence="3" id="KW-1185">Reference proteome</keyword>
<gene>
    <name evidence="2" type="ORF">NDI37_24385</name>
</gene>
<keyword evidence="1" id="KW-0472">Membrane</keyword>
<keyword evidence="1" id="KW-1133">Transmembrane helix</keyword>
<dbReference type="RefSeq" id="WP_190421192.1">
    <property type="nucleotide sequence ID" value="NZ_JAMPKK010000077.1"/>
</dbReference>